<reference evidence="1" key="1">
    <citation type="submission" date="2012-11" db="EMBL/GenBank/DDBJ databases">
        <title>Permanent draft genomes of Rhodopirellula europaea strain SH398 and 6C.</title>
        <authorList>
            <person name="Richter M."/>
            <person name="Richter-Heitmann T."/>
            <person name="Frank C."/>
            <person name="Harder J."/>
            <person name="Glockner F.O."/>
        </authorList>
    </citation>
    <scope>NUCLEOTIDE SEQUENCE</scope>
    <source>
        <strain evidence="1">6C</strain>
    </source>
</reference>
<dbReference type="AlphaFoldDB" id="M2AXV6"/>
<proteinExistence type="predicted"/>
<protein>
    <submittedName>
        <fullName evidence="1">Uncharacterized protein</fullName>
    </submittedName>
</protein>
<dbReference type="PATRIC" id="fig|1263867.3.peg.1893"/>
<name>M2AXV6_9BACT</name>
<dbReference type="EMBL" id="ANMO01000096">
    <property type="protein sequence ID" value="EMB17517.1"/>
    <property type="molecule type" value="Genomic_DNA"/>
</dbReference>
<accession>M2AXV6</accession>
<organism evidence="1 2">
    <name type="scientific">Rhodopirellula europaea 6C</name>
    <dbReference type="NCBI Taxonomy" id="1263867"/>
    <lineage>
        <taxon>Bacteria</taxon>
        <taxon>Pseudomonadati</taxon>
        <taxon>Planctomycetota</taxon>
        <taxon>Planctomycetia</taxon>
        <taxon>Pirellulales</taxon>
        <taxon>Pirellulaceae</taxon>
        <taxon>Rhodopirellula</taxon>
    </lineage>
</organism>
<keyword evidence="2" id="KW-1185">Reference proteome</keyword>
<sequence>MAPAAQRTIEDGRKKVCVWIGIESSDAVPVRLGYQQPSDTTNDNAAL</sequence>
<comment type="caution">
    <text evidence="1">The sequence shown here is derived from an EMBL/GenBank/DDBJ whole genome shotgun (WGS) entry which is preliminary data.</text>
</comment>
<evidence type="ECO:0000313" key="2">
    <source>
        <dbReference type="Proteomes" id="UP000011529"/>
    </source>
</evidence>
<gene>
    <name evidence="1" type="ORF">RE6C_01783</name>
</gene>
<dbReference type="Proteomes" id="UP000011529">
    <property type="component" value="Unassembled WGS sequence"/>
</dbReference>
<reference evidence="1" key="2">
    <citation type="journal article" date="2013" name="Mar. Genomics">
        <title>Expression of sulfatases in Rhodopirellula baltica and the diversity of sulfatases in the genus Rhodopirellula.</title>
        <authorList>
            <person name="Wegner C.E."/>
            <person name="Richter-Heitmann T."/>
            <person name="Klindworth A."/>
            <person name="Klockow C."/>
            <person name="Richter M."/>
            <person name="Achstetter T."/>
            <person name="Glockner F.O."/>
            <person name="Harder J."/>
        </authorList>
    </citation>
    <scope>NUCLEOTIDE SEQUENCE [LARGE SCALE GENOMIC DNA]</scope>
    <source>
        <strain evidence="1">6C</strain>
    </source>
</reference>
<evidence type="ECO:0000313" key="1">
    <source>
        <dbReference type="EMBL" id="EMB17517.1"/>
    </source>
</evidence>